<reference evidence="2 3" key="1">
    <citation type="submission" date="2019-05" db="EMBL/GenBank/DDBJ databases">
        <title>Emergence of the Ug99 lineage of the wheat stem rust pathogen through somatic hybridization.</title>
        <authorList>
            <person name="Li F."/>
            <person name="Upadhyaya N.M."/>
            <person name="Sperschneider J."/>
            <person name="Matny O."/>
            <person name="Nguyen-Phuc H."/>
            <person name="Mago R."/>
            <person name="Raley C."/>
            <person name="Miller M.E."/>
            <person name="Silverstein K.A.T."/>
            <person name="Henningsen E."/>
            <person name="Hirsch C.D."/>
            <person name="Visser B."/>
            <person name="Pretorius Z.A."/>
            <person name="Steffenson B.J."/>
            <person name="Schwessinger B."/>
            <person name="Dodds P.N."/>
            <person name="Figueroa M."/>
        </authorList>
    </citation>
    <scope>NUCLEOTIDE SEQUENCE [LARGE SCALE GENOMIC DNA]</scope>
    <source>
        <strain evidence="2">21-0</strain>
    </source>
</reference>
<organism evidence="2 3">
    <name type="scientific">Puccinia graminis f. sp. tritici</name>
    <dbReference type="NCBI Taxonomy" id="56615"/>
    <lineage>
        <taxon>Eukaryota</taxon>
        <taxon>Fungi</taxon>
        <taxon>Dikarya</taxon>
        <taxon>Basidiomycota</taxon>
        <taxon>Pucciniomycotina</taxon>
        <taxon>Pucciniomycetes</taxon>
        <taxon>Pucciniales</taxon>
        <taxon>Pucciniaceae</taxon>
        <taxon>Puccinia</taxon>
    </lineage>
</organism>
<protein>
    <submittedName>
        <fullName evidence="2">Uncharacterized protein</fullName>
    </submittedName>
</protein>
<sequence>MAIDTYAVWDPPWSSEESRSRNAAEETAEWAAPDENLVLAGRSLLLLQVESRQQ</sequence>
<evidence type="ECO:0000313" key="3">
    <source>
        <dbReference type="Proteomes" id="UP000324748"/>
    </source>
</evidence>
<evidence type="ECO:0000313" key="2">
    <source>
        <dbReference type="EMBL" id="KAA1114343.1"/>
    </source>
</evidence>
<dbReference type="EMBL" id="VSWC01000014">
    <property type="protein sequence ID" value="KAA1114343.1"/>
    <property type="molecule type" value="Genomic_DNA"/>
</dbReference>
<gene>
    <name evidence="2" type="ORF">PGT21_005330</name>
</gene>
<keyword evidence="3" id="KW-1185">Reference proteome</keyword>
<name>A0A5B0QMR1_PUCGR</name>
<proteinExistence type="predicted"/>
<feature type="region of interest" description="Disordered" evidence="1">
    <location>
        <begin position="1"/>
        <end position="28"/>
    </location>
</feature>
<evidence type="ECO:0000256" key="1">
    <source>
        <dbReference type="SAM" id="MobiDB-lite"/>
    </source>
</evidence>
<dbReference type="AlphaFoldDB" id="A0A5B0QMR1"/>
<comment type="caution">
    <text evidence="2">The sequence shown here is derived from an EMBL/GenBank/DDBJ whole genome shotgun (WGS) entry which is preliminary data.</text>
</comment>
<dbReference type="Proteomes" id="UP000324748">
    <property type="component" value="Unassembled WGS sequence"/>
</dbReference>
<accession>A0A5B0QMR1</accession>